<accession>A0AAD9G5N2</accession>
<proteinExistence type="predicted"/>
<dbReference type="Proteomes" id="UP001259832">
    <property type="component" value="Unassembled WGS sequence"/>
</dbReference>
<dbReference type="AlphaFoldDB" id="A0AAD9G5N2"/>
<feature type="signal peptide" evidence="1">
    <location>
        <begin position="1"/>
        <end position="19"/>
    </location>
</feature>
<dbReference type="PROSITE" id="PS51257">
    <property type="entry name" value="PROKAR_LIPOPROTEIN"/>
    <property type="match status" value="1"/>
</dbReference>
<gene>
    <name evidence="2" type="ORF">P3T76_012285</name>
</gene>
<evidence type="ECO:0008006" key="4">
    <source>
        <dbReference type="Google" id="ProtNLM"/>
    </source>
</evidence>
<protein>
    <recommendedName>
        <fullName evidence="4">RxLR effector protein</fullName>
    </recommendedName>
</protein>
<feature type="chain" id="PRO_5042032490" description="RxLR effector protein" evidence="1">
    <location>
        <begin position="20"/>
        <end position="211"/>
    </location>
</feature>
<comment type="caution">
    <text evidence="2">The sequence shown here is derived from an EMBL/GenBank/DDBJ whole genome shotgun (WGS) entry which is preliminary data.</text>
</comment>
<evidence type="ECO:0000313" key="2">
    <source>
        <dbReference type="EMBL" id="KAK1932291.1"/>
    </source>
</evidence>
<dbReference type="EMBL" id="JASMQC010000030">
    <property type="protein sequence ID" value="KAK1932291.1"/>
    <property type="molecule type" value="Genomic_DNA"/>
</dbReference>
<reference evidence="2" key="1">
    <citation type="submission" date="2023-08" db="EMBL/GenBank/DDBJ databases">
        <title>Reference Genome Resource for the Citrus Pathogen Phytophthora citrophthora.</title>
        <authorList>
            <person name="Moller H."/>
            <person name="Coetzee B."/>
            <person name="Rose L.J."/>
            <person name="Van Niekerk J.M."/>
        </authorList>
    </citation>
    <scope>NUCLEOTIDE SEQUENCE</scope>
    <source>
        <strain evidence="2">STE-U-9442</strain>
    </source>
</reference>
<evidence type="ECO:0000256" key="1">
    <source>
        <dbReference type="SAM" id="SignalP"/>
    </source>
</evidence>
<name>A0AAD9G5N2_9STRA</name>
<sequence length="211" mass="23408">MRLLRAVLVITAALSCSNSALVAADSGQAQIAPIAPSQETNSSSSFLNGETEALSTPVPATVEERGVAIPSSIMKVLKNKKVPTPILKLLTGNKHEKSQLKLRALLLRSLPPEQASKLIFLKMPTKVPKPLPAKLPKGIKSYDFTIPGVSNAITRLKMEIWFYYRYPPSYAFKQLGLVGKGSGDILHKQENYKYFKSYFDAWYESQKHLIF</sequence>
<evidence type="ECO:0000313" key="3">
    <source>
        <dbReference type="Proteomes" id="UP001259832"/>
    </source>
</evidence>
<keyword evidence="1" id="KW-0732">Signal</keyword>
<keyword evidence="3" id="KW-1185">Reference proteome</keyword>
<organism evidence="2 3">
    <name type="scientific">Phytophthora citrophthora</name>
    <dbReference type="NCBI Taxonomy" id="4793"/>
    <lineage>
        <taxon>Eukaryota</taxon>
        <taxon>Sar</taxon>
        <taxon>Stramenopiles</taxon>
        <taxon>Oomycota</taxon>
        <taxon>Peronosporomycetes</taxon>
        <taxon>Peronosporales</taxon>
        <taxon>Peronosporaceae</taxon>
        <taxon>Phytophthora</taxon>
    </lineage>
</organism>